<keyword evidence="1" id="KW-0812">Transmembrane</keyword>
<feature type="transmembrane region" description="Helical" evidence="1">
    <location>
        <begin position="86"/>
        <end position="108"/>
    </location>
</feature>
<feature type="transmembrane region" description="Helical" evidence="1">
    <location>
        <begin position="29"/>
        <end position="48"/>
    </location>
</feature>
<dbReference type="AlphaFoldDB" id="A0A9Q3W5P7"/>
<dbReference type="EMBL" id="JAJVKT010000016">
    <property type="protein sequence ID" value="MCE7509696.1"/>
    <property type="molecule type" value="Genomic_DNA"/>
</dbReference>
<dbReference type="RefSeq" id="WP_055098952.1">
    <property type="nucleotide sequence ID" value="NZ_CP102389.1"/>
</dbReference>
<gene>
    <name evidence="2" type="ORF">LZG35_13705</name>
</gene>
<name>A0A9Q3W5P7_9GAMM</name>
<proteinExistence type="predicted"/>
<accession>A0A9Q3W5P7</accession>
<keyword evidence="1" id="KW-1133">Transmembrane helix</keyword>
<dbReference type="NCBIfam" id="NF006749">
    <property type="entry name" value="PRK09272.1-2"/>
    <property type="match status" value="1"/>
</dbReference>
<keyword evidence="3" id="KW-1185">Reference proteome</keyword>
<dbReference type="NCBIfam" id="NF006751">
    <property type="entry name" value="PRK09272.1-4"/>
    <property type="match status" value="1"/>
</dbReference>
<evidence type="ECO:0000313" key="3">
    <source>
        <dbReference type="Proteomes" id="UP001107961"/>
    </source>
</evidence>
<organism evidence="2 3">
    <name type="scientific">Alloalcanivorax xenomutans</name>
    <dbReference type="NCBI Taxonomy" id="1094342"/>
    <lineage>
        <taxon>Bacteria</taxon>
        <taxon>Pseudomonadati</taxon>
        <taxon>Pseudomonadota</taxon>
        <taxon>Gammaproteobacteria</taxon>
        <taxon>Oceanospirillales</taxon>
        <taxon>Alcanivoracaceae</taxon>
        <taxon>Alloalcanivorax</taxon>
    </lineage>
</organism>
<comment type="caution">
    <text evidence="2">The sequence shown here is derived from an EMBL/GenBank/DDBJ whole genome shotgun (WGS) entry which is preliminary data.</text>
</comment>
<protein>
    <submittedName>
        <fullName evidence="2">DUF3147 family protein</fullName>
    </submittedName>
</protein>
<keyword evidence="1" id="KW-0472">Membrane</keyword>
<evidence type="ECO:0000313" key="2">
    <source>
        <dbReference type="EMBL" id="MCE7509696.1"/>
    </source>
</evidence>
<sequence>MSWILTKYLITAAVVVAVSEVAKRSDKLGALVAALPLVTILALIWLHLENQPQGKLANHAWYTFWYVLPTLPMFLVFPALLSRFGFWPALFVSSMITLGGFLAFALLVRRFGVDLLP</sequence>
<dbReference type="Proteomes" id="UP001107961">
    <property type="component" value="Unassembled WGS sequence"/>
</dbReference>
<feature type="transmembrane region" description="Helical" evidence="1">
    <location>
        <begin position="60"/>
        <end position="80"/>
    </location>
</feature>
<evidence type="ECO:0000256" key="1">
    <source>
        <dbReference type="SAM" id="Phobius"/>
    </source>
</evidence>
<dbReference type="InterPro" id="IPR058117">
    <property type="entry name" value="BV97_02767-like"/>
</dbReference>
<reference evidence="2" key="1">
    <citation type="submission" date="2022-01" db="EMBL/GenBank/DDBJ databases">
        <authorList>
            <person name="Karlyshev A.V."/>
            <person name="Jaspars M."/>
        </authorList>
    </citation>
    <scope>NUCLEOTIDE SEQUENCE</scope>
    <source>
        <strain evidence="2">AGSA3-2</strain>
    </source>
</reference>